<protein>
    <submittedName>
        <fullName evidence="2">Uncharacterized protein</fullName>
    </submittedName>
</protein>
<dbReference type="AlphaFoldDB" id="A0A2C6KD94"/>
<dbReference type="RefSeq" id="XP_067916348.1">
    <property type="nucleotide sequence ID" value="XM_068071676.1"/>
</dbReference>
<keyword evidence="3" id="KW-1185">Reference proteome</keyword>
<dbReference type="VEuPathDB" id="ToxoDB:CSUI_011578"/>
<gene>
    <name evidence="2" type="ORF">CSUI_011578</name>
</gene>
<feature type="compositionally biased region" description="Low complexity" evidence="1">
    <location>
        <begin position="82"/>
        <end position="101"/>
    </location>
</feature>
<feature type="region of interest" description="Disordered" evidence="1">
    <location>
        <begin position="1"/>
        <end position="142"/>
    </location>
</feature>
<dbReference type="EMBL" id="MIGC01014292">
    <property type="protein sequence ID" value="PHJ14612.1"/>
    <property type="molecule type" value="Genomic_DNA"/>
</dbReference>
<dbReference type="Proteomes" id="UP000221165">
    <property type="component" value="Unassembled WGS sequence"/>
</dbReference>
<reference evidence="2 3" key="1">
    <citation type="journal article" date="2017" name="Int. J. Parasitol.">
        <title>The genome of the protozoan parasite Cystoisospora suis and a reverse vaccinology approach to identify vaccine candidates.</title>
        <authorList>
            <person name="Palmieri N."/>
            <person name="Shrestha A."/>
            <person name="Ruttkowski B."/>
            <person name="Beck T."/>
            <person name="Vogl C."/>
            <person name="Tomley F."/>
            <person name="Blake D.P."/>
            <person name="Joachim A."/>
        </authorList>
    </citation>
    <scope>NUCLEOTIDE SEQUENCE [LARGE SCALE GENOMIC DNA]</scope>
    <source>
        <strain evidence="2 3">Wien I</strain>
    </source>
</reference>
<comment type="caution">
    <text evidence="2">The sequence shown here is derived from an EMBL/GenBank/DDBJ whole genome shotgun (WGS) entry which is preliminary data.</text>
</comment>
<feature type="non-terminal residue" evidence="2">
    <location>
        <position position="1"/>
    </location>
</feature>
<sequence>QVAAGLGGEFPGESGGTRERGEGDGRGDGQGGRGKRGGEGGTGTRGEEEEEDKEFDKHDEEDTIGTEGGEKEVDPPGPGLPARVADVASSDGVAAASNAASEKPSGGAEHRDPGNEQTAEGTAGVTAAREGAATRKSVAVGGVRRKQQDGELSVEDFNYLERAEREAVNLLVSVKSFKGEVRGVADRVLELVRELERLAASRVPELAGAVAELLQNMEPFRRQAERARLAAGAVKESEVQLKKALKSVYKYGLAISDQTNSEAAEQTFWRAVKASGYTQSEGDEAAPP</sequence>
<proteinExistence type="predicted"/>
<feature type="compositionally biased region" description="Basic and acidic residues" evidence="1">
    <location>
        <begin position="16"/>
        <end position="27"/>
    </location>
</feature>
<evidence type="ECO:0000313" key="3">
    <source>
        <dbReference type="Proteomes" id="UP000221165"/>
    </source>
</evidence>
<dbReference type="GeneID" id="94434887"/>
<feature type="non-terminal residue" evidence="2">
    <location>
        <position position="288"/>
    </location>
</feature>
<name>A0A2C6KD94_9APIC</name>
<evidence type="ECO:0000313" key="2">
    <source>
        <dbReference type="EMBL" id="PHJ14612.1"/>
    </source>
</evidence>
<accession>A0A2C6KD94</accession>
<feature type="compositionally biased region" description="Gly residues" evidence="1">
    <location>
        <begin position="1"/>
        <end position="15"/>
    </location>
</feature>
<organism evidence="2 3">
    <name type="scientific">Cystoisospora suis</name>
    <dbReference type="NCBI Taxonomy" id="483139"/>
    <lineage>
        <taxon>Eukaryota</taxon>
        <taxon>Sar</taxon>
        <taxon>Alveolata</taxon>
        <taxon>Apicomplexa</taxon>
        <taxon>Conoidasida</taxon>
        <taxon>Coccidia</taxon>
        <taxon>Eucoccidiorida</taxon>
        <taxon>Eimeriorina</taxon>
        <taxon>Sarcocystidae</taxon>
        <taxon>Cystoisospora</taxon>
    </lineage>
</organism>
<evidence type="ECO:0000256" key="1">
    <source>
        <dbReference type="SAM" id="MobiDB-lite"/>
    </source>
</evidence>